<dbReference type="InterPro" id="IPR036390">
    <property type="entry name" value="WH_DNA-bd_sf"/>
</dbReference>
<dbReference type="Gene3D" id="3.40.190.290">
    <property type="match status" value="1"/>
</dbReference>
<keyword evidence="2" id="KW-0805">Transcription regulation</keyword>
<dbReference type="NCBIfam" id="NF040786">
    <property type="entry name" value="LysR_Sec_metab"/>
    <property type="match status" value="1"/>
</dbReference>
<dbReference type="Pfam" id="PF03466">
    <property type="entry name" value="LysR_substrate"/>
    <property type="match status" value="1"/>
</dbReference>
<dbReference type="PANTHER" id="PTHR30126:SF40">
    <property type="entry name" value="HTH-TYPE TRANSCRIPTIONAL REGULATOR GLTR"/>
    <property type="match status" value="1"/>
</dbReference>
<dbReference type="Gene3D" id="1.10.10.10">
    <property type="entry name" value="Winged helix-like DNA-binding domain superfamily/Winged helix DNA-binding domain"/>
    <property type="match status" value="1"/>
</dbReference>
<dbReference type="Pfam" id="PF00126">
    <property type="entry name" value="HTH_1"/>
    <property type="match status" value="1"/>
</dbReference>
<gene>
    <name evidence="6" type="ORF">SAMN05216313_11585</name>
</gene>
<evidence type="ECO:0000256" key="2">
    <source>
        <dbReference type="ARBA" id="ARBA00023015"/>
    </source>
</evidence>
<keyword evidence="4" id="KW-0804">Transcription</keyword>
<evidence type="ECO:0000256" key="1">
    <source>
        <dbReference type="ARBA" id="ARBA00009437"/>
    </source>
</evidence>
<evidence type="ECO:0000313" key="6">
    <source>
        <dbReference type="EMBL" id="SET81523.1"/>
    </source>
</evidence>
<dbReference type="InterPro" id="IPR000847">
    <property type="entry name" value="LysR_HTH_N"/>
</dbReference>
<dbReference type="FunFam" id="1.10.10.10:FF:000001">
    <property type="entry name" value="LysR family transcriptional regulator"/>
    <property type="match status" value="1"/>
</dbReference>
<sequence length="302" mass="34599">MEFKQLEAFVAVVNYNSFTEAARRLYLTQPTVSAHVSALEKELHSRLIIRTTRNFTVTQRGLELYECAVHMLNMRRQLVEEFTGAQRKLIDLSASTIPSSYMLPELLSEFARSEPDIHFHVWQSDSAQAVQKVEQGLVDFGLVGQKMDGDSCEFIPFCRDSLVIATPVSEHYLNLKDRSASFEDFRGEPFIMRESGSGTKKEMDLFLEKHRTSVADLNVVAYMNDLESIKKSIVSGLGVSIVSACSVKDLEKTRQILLFPLEESAHKRLFYIVYSKHRILKPYVRQFMKFVQRYYSAGRTAL</sequence>
<keyword evidence="3 6" id="KW-0238">DNA-binding</keyword>
<dbReference type="AlphaFoldDB" id="A0A1I0HER8"/>
<dbReference type="Proteomes" id="UP000198508">
    <property type="component" value="Unassembled WGS sequence"/>
</dbReference>
<dbReference type="GO" id="GO:0003700">
    <property type="term" value="F:DNA-binding transcription factor activity"/>
    <property type="evidence" value="ECO:0007669"/>
    <property type="project" value="InterPro"/>
</dbReference>
<dbReference type="InterPro" id="IPR047788">
    <property type="entry name" value="LysR-like_Sec_metab"/>
</dbReference>
<keyword evidence="7" id="KW-1185">Reference proteome</keyword>
<evidence type="ECO:0000313" key="7">
    <source>
        <dbReference type="Proteomes" id="UP000198508"/>
    </source>
</evidence>
<dbReference type="GO" id="GO:0000976">
    <property type="term" value="F:transcription cis-regulatory region binding"/>
    <property type="evidence" value="ECO:0007669"/>
    <property type="project" value="TreeGrafter"/>
</dbReference>
<organism evidence="6 7">
    <name type="scientific">Enterocloster lavalensis</name>
    <dbReference type="NCBI Taxonomy" id="460384"/>
    <lineage>
        <taxon>Bacteria</taxon>
        <taxon>Bacillati</taxon>
        <taxon>Bacillota</taxon>
        <taxon>Clostridia</taxon>
        <taxon>Lachnospirales</taxon>
        <taxon>Lachnospiraceae</taxon>
        <taxon>Enterocloster</taxon>
    </lineage>
</organism>
<dbReference type="SUPFAM" id="SSF46785">
    <property type="entry name" value="Winged helix' DNA-binding domain"/>
    <property type="match status" value="1"/>
</dbReference>
<accession>A0A1I0HER8</accession>
<dbReference type="PROSITE" id="PS50931">
    <property type="entry name" value="HTH_LYSR"/>
    <property type="match status" value="1"/>
</dbReference>
<evidence type="ECO:0000259" key="5">
    <source>
        <dbReference type="PROSITE" id="PS50931"/>
    </source>
</evidence>
<evidence type="ECO:0000256" key="3">
    <source>
        <dbReference type="ARBA" id="ARBA00023125"/>
    </source>
</evidence>
<dbReference type="PRINTS" id="PR00039">
    <property type="entry name" value="HTHLYSR"/>
</dbReference>
<dbReference type="PANTHER" id="PTHR30126">
    <property type="entry name" value="HTH-TYPE TRANSCRIPTIONAL REGULATOR"/>
    <property type="match status" value="1"/>
</dbReference>
<dbReference type="STRING" id="460384.SAMN05216313_11585"/>
<reference evidence="7" key="1">
    <citation type="submission" date="2016-10" db="EMBL/GenBank/DDBJ databases">
        <authorList>
            <person name="Varghese N."/>
            <person name="Submissions S."/>
        </authorList>
    </citation>
    <scope>NUCLEOTIDE SEQUENCE [LARGE SCALE GENOMIC DNA]</scope>
    <source>
        <strain evidence="7">NLAE-zl-G277</strain>
    </source>
</reference>
<protein>
    <submittedName>
        <fullName evidence="6">DNA-binding transcriptional regulator, LysR family</fullName>
    </submittedName>
</protein>
<dbReference type="RefSeq" id="WP_092365251.1">
    <property type="nucleotide sequence ID" value="NZ_FOIM01000015.1"/>
</dbReference>
<comment type="similarity">
    <text evidence="1">Belongs to the LysR transcriptional regulatory family.</text>
</comment>
<dbReference type="InterPro" id="IPR005119">
    <property type="entry name" value="LysR_subst-bd"/>
</dbReference>
<evidence type="ECO:0000256" key="4">
    <source>
        <dbReference type="ARBA" id="ARBA00023163"/>
    </source>
</evidence>
<dbReference type="SUPFAM" id="SSF53850">
    <property type="entry name" value="Periplasmic binding protein-like II"/>
    <property type="match status" value="1"/>
</dbReference>
<dbReference type="EMBL" id="FOIM01000015">
    <property type="protein sequence ID" value="SET81523.1"/>
    <property type="molecule type" value="Genomic_DNA"/>
</dbReference>
<feature type="domain" description="HTH lysR-type" evidence="5">
    <location>
        <begin position="1"/>
        <end position="58"/>
    </location>
</feature>
<name>A0A1I0HER8_9FIRM</name>
<proteinExistence type="inferred from homology"/>
<dbReference type="InterPro" id="IPR036388">
    <property type="entry name" value="WH-like_DNA-bd_sf"/>
</dbReference>